<feature type="region of interest" description="Disordered" evidence="5">
    <location>
        <begin position="211"/>
        <end position="238"/>
    </location>
</feature>
<protein>
    <submittedName>
        <fullName evidence="6">ADP-ribosylation factor family protein</fullName>
    </submittedName>
</protein>
<dbReference type="InterPro" id="IPR051995">
    <property type="entry name" value="Ciliary_GTPase"/>
</dbReference>
<dbReference type="PROSITE" id="PS51417">
    <property type="entry name" value="ARF"/>
    <property type="match status" value="1"/>
</dbReference>
<keyword evidence="7" id="KW-1185">Reference proteome</keyword>
<dbReference type="PRINTS" id="PR00328">
    <property type="entry name" value="SAR1GTPBP"/>
</dbReference>
<feature type="binding site" evidence="3">
    <location>
        <begin position="26"/>
        <end position="33"/>
    </location>
    <ligand>
        <name>GTP</name>
        <dbReference type="ChEBI" id="CHEBI:37565"/>
    </ligand>
</feature>
<accession>A0A238BT82</accession>
<dbReference type="GO" id="GO:1905515">
    <property type="term" value="P:non-motile cilium assembly"/>
    <property type="evidence" value="ECO:0007669"/>
    <property type="project" value="TreeGrafter"/>
</dbReference>
<evidence type="ECO:0000256" key="1">
    <source>
        <dbReference type="ARBA" id="ARBA00022741"/>
    </source>
</evidence>
<feature type="binding site" evidence="4">
    <location>
        <position position="50"/>
    </location>
    <ligand>
        <name>Mg(2+)</name>
        <dbReference type="ChEBI" id="CHEBI:18420"/>
    </ligand>
</feature>
<gene>
    <name evidence="6" type="ORF">X798_05173</name>
</gene>
<name>A0A238BT82_9BILA</name>
<evidence type="ECO:0000313" key="6">
    <source>
        <dbReference type="EMBL" id="OZC07778.1"/>
    </source>
</evidence>
<dbReference type="AlphaFoldDB" id="A0A238BT82"/>
<evidence type="ECO:0000313" key="7">
    <source>
        <dbReference type="Proteomes" id="UP000242913"/>
    </source>
</evidence>
<dbReference type="NCBIfam" id="TIGR00231">
    <property type="entry name" value="small_GTP"/>
    <property type="match status" value="1"/>
</dbReference>
<feature type="non-terminal residue" evidence="6">
    <location>
        <position position="1"/>
    </location>
</feature>
<dbReference type="GO" id="GO:0060170">
    <property type="term" value="C:ciliary membrane"/>
    <property type="evidence" value="ECO:0007669"/>
    <property type="project" value="TreeGrafter"/>
</dbReference>
<feature type="binding site" evidence="4">
    <location>
        <position position="33"/>
    </location>
    <ligand>
        <name>Mg(2+)</name>
        <dbReference type="ChEBI" id="CHEBI:18420"/>
    </ligand>
</feature>
<dbReference type="SMART" id="SM00177">
    <property type="entry name" value="ARF"/>
    <property type="match status" value="1"/>
</dbReference>
<dbReference type="PANTHER" id="PTHR46090:SF2">
    <property type="entry name" value="ADP-RIBOSYLATION FACTOR-LIKE PROTEIN 13B"/>
    <property type="match status" value="1"/>
</dbReference>
<dbReference type="PANTHER" id="PTHR46090">
    <property type="entry name" value="ADP-RIBOSYLATION FACTOR-LIKE PROTEIN 13B"/>
    <property type="match status" value="1"/>
</dbReference>
<dbReference type="OrthoDB" id="14717at2759"/>
<dbReference type="GO" id="GO:0003924">
    <property type="term" value="F:GTPase activity"/>
    <property type="evidence" value="ECO:0007669"/>
    <property type="project" value="InterPro"/>
</dbReference>
<dbReference type="Gene3D" id="3.40.50.300">
    <property type="entry name" value="P-loop containing nucleotide triphosphate hydrolases"/>
    <property type="match status" value="1"/>
</dbReference>
<dbReference type="InterPro" id="IPR027417">
    <property type="entry name" value="P-loop_NTPase"/>
</dbReference>
<dbReference type="GO" id="GO:0046872">
    <property type="term" value="F:metal ion binding"/>
    <property type="evidence" value="ECO:0007669"/>
    <property type="project" value="UniProtKB-KW"/>
</dbReference>
<reference evidence="6 7" key="1">
    <citation type="submission" date="2015-12" db="EMBL/GenBank/DDBJ databases">
        <title>Draft genome of the nematode, Onchocerca flexuosa.</title>
        <authorList>
            <person name="Mitreva M."/>
        </authorList>
    </citation>
    <scope>NUCLEOTIDE SEQUENCE [LARGE SCALE GENOMIC DNA]</scope>
    <source>
        <strain evidence="6">Red Deer</strain>
    </source>
</reference>
<dbReference type="EMBL" id="KZ270021">
    <property type="protein sequence ID" value="OZC07778.1"/>
    <property type="molecule type" value="Genomic_DNA"/>
</dbReference>
<keyword evidence="1 3" id="KW-0547">Nucleotide-binding</keyword>
<feature type="binding site" evidence="3">
    <location>
        <begin position="128"/>
        <end position="131"/>
    </location>
    <ligand>
        <name>GTP</name>
        <dbReference type="ChEBI" id="CHEBI:37565"/>
    </ligand>
</feature>
<evidence type="ECO:0000256" key="5">
    <source>
        <dbReference type="SAM" id="MobiDB-lite"/>
    </source>
</evidence>
<evidence type="ECO:0000256" key="3">
    <source>
        <dbReference type="PIRSR" id="PIRSR606689-1"/>
    </source>
</evidence>
<dbReference type="CDD" id="cd00878">
    <property type="entry name" value="Arf_Arl"/>
    <property type="match status" value="1"/>
</dbReference>
<evidence type="ECO:0000256" key="4">
    <source>
        <dbReference type="PIRSR" id="PIRSR606689-2"/>
    </source>
</evidence>
<dbReference type="GO" id="GO:0097500">
    <property type="term" value="P:receptor localization to non-motile cilium"/>
    <property type="evidence" value="ECO:0007669"/>
    <property type="project" value="TreeGrafter"/>
</dbReference>
<feature type="binding site" evidence="3">
    <location>
        <position position="72"/>
    </location>
    <ligand>
        <name>GTP</name>
        <dbReference type="ChEBI" id="CHEBI:37565"/>
    </ligand>
</feature>
<keyword evidence="2 3" id="KW-0342">GTP-binding</keyword>
<dbReference type="SMART" id="SM00178">
    <property type="entry name" value="SAR"/>
    <property type="match status" value="1"/>
</dbReference>
<dbReference type="Pfam" id="PF00025">
    <property type="entry name" value="Arf"/>
    <property type="match status" value="1"/>
</dbReference>
<sequence>IQHCYHLKFLIIKFDKFRKIRICILGLDGAGKSTAICALASGDLNDVLPTNGFTLKEFRYRKAEIIAYDLGGSDRIRSIWKNYFPEVFGVIYVIDGSERDRVEESGQLLQNVISDEDLHNKPFLVILNKKDRERCVDEILFTDHFNLHRLANQYQTKIRIEICQSNVGSGKMIDSALKDGFEWLLEQIYNDYEVLEKRVNEALQNLKRRQNEERIRRKHHLAATVSSSTSEEKTSEAGTAELVELNEQQMNENELPSHSTVMPSTKSNANQINNLEIGNEANKQKRHLRNVINPTSDLSPASIDSAKMKYPHIFEVKSEDLKESKKTRGQPDGTLDINGDLHSRSKPARITHIMPLTVIPKQQSKRAVRSLRMRTESI</sequence>
<dbReference type="InterPro" id="IPR006689">
    <property type="entry name" value="Small_GTPase_ARF/SAR"/>
</dbReference>
<feature type="region of interest" description="Disordered" evidence="5">
    <location>
        <begin position="320"/>
        <end position="342"/>
    </location>
</feature>
<dbReference type="Proteomes" id="UP000242913">
    <property type="component" value="Unassembled WGS sequence"/>
</dbReference>
<dbReference type="InterPro" id="IPR005225">
    <property type="entry name" value="Small_GTP-bd"/>
</dbReference>
<dbReference type="SUPFAM" id="SSF52540">
    <property type="entry name" value="P-loop containing nucleoside triphosphate hydrolases"/>
    <property type="match status" value="1"/>
</dbReference>
<keyword evidence="4" id="KW-0479">Metal-binding</keyword>
<proteinExistence type="predicted"/>
<organism evidence="6 7">
    <name type="scientific">Onchocerca flexuosa</name>
    <dbReference type="NCBI Taxonomy" id="387005"/>
    <lineage>
        <taxon>Eukaryota</taxon>
        <taxon>Metazoa</taxon>
        <taxon>Ecdysozoa</taxon>
        <taxon>Nematoda</taxon>
        <taxon>Chromadorea</taxon>
        <taxon>Rhabditida</taxon>
        <taxon>Spirurina</taxon>
        <taxon>Spiruromorpha</taxon>
        <taxon>Filarioidea</taxon>
        <taxon>Onchocercidae</taxon>
        <taxon>Onchocerca</taxon>
    </lineage>
</organism>
<keyword evidence="4" id="KW-0460">Magnesium</keyword>
<evidence type="ECO:0000256" key="2">
    <source>
        <dbReference type="ARBA" id="ARBA00023134"/>
    </source>
</evidence>
<dbReference type="GO" id="GO:0097730">
    <property type="term" value="C:non-motile cilium"/>
    <property type="evidence" value="ECO:0007669"/>
    <property type="project" value="TreeGrafter"/>
</dbReference>
<dbReference type="GO" id="GO:0005525">
    <property type="term" value="F:GTP binding"/>
    <property type="evidence" value="ECO:0007669"/>
    <property type="project" value="UniProtKB-KW"/>
</dbReference>